<feature type="transmembrane region" description="Helical" evidence="7">
    <location>
        <begin position="126"/>
        <end position="148"/>
    </location>
</feature>
<feature type="transmembrane region" description="Helical" evidence="7">
    <location>
        <begin position="173"/>
        <end position="200"/>
    </location>
</feature>
<dbReference type="Pfam" id="PF13813">
    <property type="entry name" value="MBOAT_2"/>
    <property type="match status" value="1"/>
</dbReference>
<keyword evidence="3" id="KW-0808">Transferase</keyword>
<dbReference type="PANTHER" id="PTHR31595">
    <property type="entry name" value="LONG-CHAIN-ALCOHOL O-FATTY-ACYLTRANSFERASE 3-RELATED"/>
    <property type="match status" value="1"/>
</dbReference>
<evidence type="ECO:0000256" key="5">
    <source>
        <dbReference type="ARBA" id="ARBA00022989"/>
    </source>
</evidence>
<evidence type="ECO:0000259" key="8">
    <source>
        <dbReference type="Pfam" id="PF13813"/>
    </source>
</evidence>
<evidence type="ECO:0000256" key="2">
    <source>
        <dbReference type="ARBA" id="ARBA00007282"/>
    </source>
</evidence>
<evidence type="ECO:0000313" key="10">
    <source>
        <dbReference type="Proteomes" id="UP000807469"/>
    </source>
</evidence>
<evidence type="ECO:0000256" key="7">
    <source>
        <dbReference type="SAM" id="Phobius"/>
    </source>
</evidence>
<evidence type="ECO:0000313" key="9">
    <source>
        <dbReference type="EMBL" id="KAF9483174.1"/>
    </source>
</evidence>
<dbReference type="PANTHER" id="PTHR31595:SF67">
    <property type="entry name" value="WAX SYNTHASE DOMAIN-CONTAINING PROTEIN"/>
    <property type="match status" value="1"/>
</dbReference>
<keyword evidence="4 7" id="KW-0812">Transmembrane</keyword>
<dbReference type="InterPro" id="IPR032805">
    <property type="entry name" value="Wax_synthase_dom"/>
</dbReference>
<feature type="transmembrane region" description="Helical" evidence="7">
    <location>
        <begin position="47"/>
        <end position="66"/>
    </location>
</feature>
<evidence type="ECO:0000256" key="4">
    <source>
        <dbReference type="ARBA" id="ARBA00022692"/>
    </source>
</evidence>
<keyword evidence="6 7" id="KW-0472">Membrane</keyword>
<dbReference type="OrthoDB" id="1077582at2759"/>
<accession>A0A9P6D466</accession>
<feature type="transmembrane region" description="Helical" evidence="7">
    <location>
        <begin position="314"/>
        <end position="336"/>
    </location>
</feature>
<keyword evidence="5 7" id="KW-1133">Transmembrane helix</keyword>
<dbReference type="GO" id="GO:0006629">
    <property type="term" value="P:lipid metabolic process"/>
    <property type="evidence" value="ECO:0007669"/>
    <property type="project" value="InterPro"/>
</dbReference>
<dbReference type="GO" id="GO:0016020">
    <property type="term" value="C:membrane"/>
    <property type="evidence" value="ECO:0007669"/>
    <property type="project" value="UniProtKB-SubCell"/>
</dbReference>
<gene>
    <name evidence="9" type="ORF">BDN70DRAFT_828134</name>
</gene>
<comment type="caution">
    <text evidence="9">The sequence shown here is derived from an EMBL/GenBank/DDBJ whole genome shotgun (WGS) entry which is preliminary data.</text>
</comment>
<comment type="similarity">
    <text evidence="2">Belongs to the wax synthase family.</text>
</comment>
<dbReference type="EMBL" id="MU155157">
    <property type="protein sequence ID" value="KAF9483174.1"/>
    <property type="molecule type" value="Genomic_DNA"/>
</dbReference>
<evidence type="ECO:0000256" key="1">
    <source>
        <dbReference type="ARBA" id="ARBA00004141"/>
    </source>
</evidence>
<feature type="transmembrane region" description="Helical" evidence="7">
    <location>
        <begin position="19"/>
        <end position="35"/>
    </location>
</feature>
<proteinExistence type="inferred from homology"/>
<dbReference type="InterPro" id="IPR044851">
    <property type="entry name" value="Wax_synthase"/>
</dbReference>
<organism evidence="9 10">
    <name type="scientific">Pholiota conissans</name>
    <dbReference type="NCBI Taxonomy" id="109636"/>
    <lineage>
        <taxon>Eukaryota</taxon>
        <taxon>Fungi</taxon>
        <taxon>Dikarya</taxon>
        <taxon>Basidiomycota</taxon>
        <taxon>Agaricomycotina</taxon>
        <taxon>Agaricomycetes</taxon>
        <taxon>Agaricomycetidae</taxon>
        <taxon>Agaricales</taxon>
        <taxon>Agaricineae</taxon>
        <taxon>Strophariaceae</taxon>
        <taxon>Pholiota</taxon>
    </lineage>
</organism>
<evidence type="ECO:0000256" key="6">
    <source>
        <dbReference type="ARBA" id="ARBA00023136"/>
    </source>
</evidence>
<keyword evidence="10" id="KW-1185">Reference proteome</keyword>
<name>A0A9P6D466_9AGAR</name>
<comment type="subcellular location">
    <subcellularLocation>
        <location evidence="1">Membrane</location>
        <topology evidence="1">Multi-pass membrane protein</topology>
    </subcellularLocation>
</comment>
<dbReference type="Proteomes" id="UP000807469">
    <property type="component" value="Unassembled WGS sequence"/>
</dbReference>
<protein>
    <recommendedName>
        <fullName evidence="8">Wax synthase domain-containing protein</fullName>
    </recommendedName>
</protein>
<feature type="domain" description="Wax synthase" evidence="8">
    <location>
        <begin position="205"/>
        <end position="288"/>
    </location>
</feature>
<dbReference type="GO" id="GO:0008374">
    <property type="term" value="F:O-acyltransferase activity"/>
    <property type="evidence" value="ECO:0007669"/>
    <property type="project" value="InterPro"/>
</dbReference>
<dbReference type="AlphaFoldDB" id="A0A9P6D466"/>
<evidence type="ECO:0000256" key="3">
    <source>
        <dbReference type="ARBA" id="ARBA00022679"/>
    </source>
</evidence>
<reference evidence="9" key="1">
    <citation type="submission" date="2020-11" db="EMBL/GenBank/DDBJ databases">
        <authorList>
            <consortium name="DOE Joint Genome Institute"/>
            <person name="Ahrendt S."/>
            <person name="Riley R."/>
            <person name="Andreopoulos W."/>
            <person name="Labutti K."/>
            <person name="Pangilinan J."/>
            <person name="Ruiz-Duenas F.J."/>
            <person name="Barrasa J.M."/>
            <person name="Sanchez-Garcia M."/>
            <person name="Camarero S."/>
            <person name="Miyauchi S."/>
            <person name="Serrano A."/>
            <person name="Linde D."/>
            <person name="Babiker R."/>
            <person name="Drula E."/>
            <person name="Ayuso-Fernandez I."/>
            <person name="Pacheco R."/>
            <person name="Padilla G."/>
            <person name="Ferreira P."/>
            <person name="Barriuso J."/>
            <person name="Kellner H."/>
            <person name="Castanera R."/>
            <person name="Alfaro M."/>
            <person name="Ramirez L."/>
            <person name="Pisabarro A.G."/>
            <person name="Kuo A."/>
            <person name="Tritt A."/>
            <person name="Lipzen A."/>
            <person name="He G."/>
            <person name="Yan M."/>
            <person name="Ng V."/>
            <person name="Cullen D."/>
            <person name="Martin F."/>
            <person name="Rosso M.-N."/>
            <person name="Henrissat B."/>
            <person name="Hibbett D."/>
            <person name="Martinez A.T."/>
            <person name="Grigoriev I.V."/>
        </authorList>
    </citation>
    <scope>NUCLEOTIDE SEQUENCE</scope>
    <source>
        <strain evidence="9">CIRM-BRFM 674</strain>
    </source>
</reference>
<sequence>MHLITVIAIARASRKNARFNELFIIPIGLLSYYLIFLSASDNPSSDYVLATSATSIFFTASDFVLLRRLQPEPRMIGQKKPTTEMTLLERLKWALQLELTPRGINWAHEPTDHIAPRPMTTSRTRFIISQILSIAYYFVSFDILSILVRANPCFGTGGPSFGQLGWAWRATVWIYPFVVYSSLCMTYCIASVVGVALHLWEPKDWPRPFGNVRDAYTLRNCWGRVWHQMLRKFLTGHMDSIARLLQLPKGTFTTYFKLFGCFFISGLVHYGPEYTLLQNWSGRAMIFFPLQAAAITFEDGVIALGRRLGYRQNLFFKLLGFIWVFVWFSFSLPLWLEPTFHAGTMDKGINVSLILGLWKGEWTPKRS</sequence>